<evidence type="ECO:0000256" key="3">
    <source>
        <dbReference type="ARBA" id="ARBA00023125"/>
    </source>
</evidence>
<dbReference type="SUPFAM" id="SSF53850">
    <property type="entry name" value="Periplasmic binding protein-like II"/>
    <property type="match status" value="1"/>
</dbReference>
<evidence type="ECO:0000256" key="4">
    <source>
        <dbReference type="ARBA" id="ARBA00023163"/>
    </source>
</evidence>
<dbReference type="InterPro" id="IPR005119">
    <property type="entry name" value="LysR_subst-bd"/>
</dbReference>
<dbReference type="Proteomes" id="UP001156882">
    <property type="component" value="Unassembled WGS sequence"/>
</dbReference>
<dbReference type="Pfam" id="PF00126">
    <property type="entry name" value="HTH_1"/>
    <property type="match status" value="1"/>
</dbReference>
<organism evidence="6 7">
    <name type="scientific">Labrys miyagiensis</name>
    <dbReference type="NCBI Taxonomy" id="346912"/>
    <lineage>
        <taxon>Bacteria</taxon>
        <taxon>Pseudomonadati</taxon>
        <taxon>Pseudomonadota</taxon>
        <taxon>Alphaproteobacteria</taxon>
        <taxon>Hyphomicrobiales</taxon>
        <taxon>Xanthobacteraceae</taxon>
        <taxon>Labrys</taxon>
    </lineage>
</organism>
<feature type="domain" description="HTH lysR-type" evidence="5">
    <location>
        <begin position="1"/>
        <end position="65"/>
    </location>
</feature>
<dbReference type="PANTHER" id="PTHR30537:SF5">
    <property type="entry name" value="HTH-TYPE TRANSCRIPTIONAL ACTIVATOR TTDR-RELATED"/>
    <property type="match status" value="1"/>
</dbReference>
<comment type="caution">
    <text evidence="6">The sequence shown here is derived from an EMBL/GenBank/DDBJ whole genome shotgun (WGS) entry which is preliminary data.</text>
</comment>
<keyword evidence="7" id="KW-1185">Reference proteome</keyword>
<dbReference type="Gene3D" id="1.10.10.10">
    <property type="entry name" value="Winged helix-like DNA-binding domain superfamily/Winged helix DNA-binding domain"/>
    <property type="match status" value="1"/>
</dbReference>
<dbReference type="InterPro" id="IPR036388">
    <property type="entry name" value="WH-like_DNA-bd_sf"/>
</dbReference>
<proteinExistence type="inferred from homology"/>
<accession>A0ABQ6CHK2</accession>
<dbReference type="RefSeq" id="WP_284312070.1">
    <property type="nucleotide sequence ID" value="NZ_BSPC01000021.1"/>
</dbReference>
<keyword evidence="3" id="KW-0238">DNA-binding</keyword>
<dbReference type="InterPro" id="IPR000847">
    <property type="entry name" value="LysR_HTH_N"/>
</dbReference>
<dbReference type="InterPro" id="IPR058163">
    <property type="entry name" value="LysR-type_TF_proteobact-type"/>
</dbReference>
<dbReference type="SUPFAM" id="SSF46785">
    <property type="entry name" value="Winged helix' DNA-binding domain"/>
    <property type="match status" value="1"/>
</dbReference>
<dbReference type="PRINTS" id="PR00039">
    <property type="entry name" value="HTHLYSR"/>
</dbReference>
<gene>
    <name evidence="6" type="ORF">GCM10007874_22100</name>
</gene>
<keyword evidence="4" id="KW-0804">Transcription</keyword>
<keyword evidence="2" id="KW-0805">Transcription regulation</keyword>
<evidence type="ECO:0000259" key="5">
    <source>
        <dbReference type="PROSITE" id="PS50931"/>
    </source>
</evidence>
<evidence type="ECO:0000313" key="6">
    <source>
        <dbReference type="EMBL" id="GLS19193.1"/>
    </source>
</evidence>
<evidence type="ECO:0000313" key="7">
    <source>
        <dbReference type="Proteomes" id="UP001156882"/>
    </source>
</evidence>
<sequence length="298" mass="32162">MPVRHDPPPTHMLQAFSSVAKLKSFSRAAAEIGVSQSAISQRIAALEARLDTRLLHRENGQFELTAEGAAYLETVDAVLDALRRAASRVADRRAIVRISVLPSFARCWLAPRFVMFASLFPDVDVALHVSDDKVSLEDGDYDLAIRLRPSADRSGESMTKDDDVMIAVAAPGRSTSTSTASDPFADLPLLADDCGRLGLPAWGAWRSWYRLNRCDRSPTRGFAFSDAGLMVDAALSGAGAALVRRSLVADSIKTGKLVSVGSSLPSPGRTVLLERPNGRSSKAVQRVARWFLDASHST</sequence>
<dbReference type="PROSITE" id="PS50931">
    <property type="entry name" value="HTH_LYSR"/>
    <property type="match status" value="1"/>
</dbReference>
<reference evidence="7" key="1">
    <citation type="journal article" date="2019" name="Int. J. Syst. Evol. Microbiol.">
        <title>The Global Catalogue of Microorganisms (GCM) 10K type strain sequencing project: providing services to taxonomists for standard genome sequencing and annotation.</title>
        <authorList>
            <consortium name="The Broad Institute Genomics Platform"/>
            <consortium name="The Broad Institute Genome Sequencing Center for Infectious Disease"/>
            <person name="Wu L."/>
            <person name="Ma J."/>
        </authorList>
    </citation>
    <scope>NUCLEOTIDE SEQUENCE [LARGE SCALE GENOMIC DNA]</scope>
    <source>
        <strain evidence="7">NBRC 101365</strain>
    </source>
</reference>
<dbReference type="EMBL" id="BSPC01000021">
    <property type="protein sequence ID" value="GLS19193.1"/>
    <property type="molecule type" value="Genomic_DNA"/>
</dbReference>
<name>A0ABQ6CHK2_9HYPH</name>
<dbReference type="Gene3D" id="3.40.190.10">
    <property type="entry name" value="Periplasmic binding protein-like II"/>
    <property type="match status" value="2"/>
</dbReference>
<dbReference type="Pfam" id="PF03466">
    <property type="entry name" value="LysR_substrate"/>
    <property type="match status" value="1"/>
</dbReference>
<dbReference type="InterPro" id="IPR036390">
    <property type="entry name" value="WH_DNA-bd_sf"/>
</dbReference>
<evidence type="ECO:0000256" key="2">
    <source>
        <dbReference type="ARBA" id="ARBA00023015"/>
    </source>
</evidence>
<comment type="similarity">
    <text evidence="1">Belongs to the LysR transcriptional regulatory family.</text>
</comment>
<protein>
    <submittedName>
        <fullName evidence="6">LysR family transcriptional regulator</fullName>
    </submittedName>
</protein>
<dbReference type="PANTHER" id="PTHR30537">
    <property type="entry name" value="HTH-TYPE TRANSCRIPTIONAL REGULATOR"/>
    <property type="match status" value="1"/>
</dbReference>
<evidence type="ECO:0000256" key="1">
    <source>
        <dbReference type="ARBA" id="ARBA00009437"/>
    </source>
</evidence>